<dbReference type="GO" id="GO:0005737">
    <property type="term" value="C:cytoplasm"/>
    <property type="evidence" value="ECO:0007669"/>
    <property type="project" value="TreeGrafter"/>
</dbReference>
<dbReference type="WBParaSite" id="L893_g27365.t1">
    <property type="protein sequence ID" value="L893_g27365.t1"/>
    <property type="gene ID" value="L893_g27365"/>
</dbReference>
<sequence length="468" mass="53325">MSCSLSPDEAQKIYELVYSTKEKAKHIVTKCLMTVSDKLSLSELNLDVLRIGASVLKDYQKLRPDYQKLRPDKDVCEVLINRLDSRIRVYSTKYILNEKKLLDQTTEELVNERKSRELITYIYAHLVDWNNADDIKFKTDVAMRVAEVNKLDIHEIHLGIIRKWLEEEEKPQSFADPNATLEDITPTVETLSDNVLAPLPYNEVSTTRIVYLMRLCLDSDKRDDILAFIRQMVKMSPSRIPGGYSTLIQLMCCAYRCLKGEEEFTTVYGSDMTHEQITEQLVVLFYKRLLSISCPDALDAFKQLDKTVFVRDLVSTVTRQKNDLPHLLGCVIADHEIKDPTLIFTVAQRLMNKPKSLFNLLKYCKTVEGLAARGKSTSLVMYWIGVFKALFNEKRESANHGEVRGLLCFLLSCPVELGPVVSSLYLGQHNFYAAEVLSSIAANPTCQVDGSKLSAPRNEKDLSLNWMA</sequence>
<dbReference type="GO" id="GO:0031267">
    <property type="term" value="F:small GTPase binding"/>
    <property type="evidence" value="ECO:0007669"/>
    <property type="project" value="TreeGrafter"/>
</dbReference>
<dbReference type="Pfam" id="PF10493">
    <property type="entry name" value="Rod_C"/>
    <property type="match status" value="1"/>
</dbReference>
<dbReference type="AlphaFoldDB" id="A0A1I7ZKL6"/>
<dbReference type="GO" id="GO:1903394">
    <property type="term" value="P:protein localization to kinetochore involved in kinetochore assembly"/>
    <property type="evidence" value="ECO:0007669"/>
    <property type="project" value="TreeGrafter"/>
</dbReference>
<evidence type="ECO:0000313" key="2">
    <source>
        <dbReference type="Proteomes" id="UP000095287"/>
    </source>
</evidence>
<protein>
    <submittedName>
        <fullName evidence="3">Rod_C domain-containing protein</fullName>
    </submittedName>
</protein>
<organism evidence="2 3">
    <name type="scientific">Steinernema glaseri</name>
    <dbReference type="NCBI Taxonomy" id="37863"/>
    <lineage>
        <taxon>Eukaryota</taxon>
        <taxon>Metazoa</taxon>
        <taxon>Ecdysozoa</taxon>
        <taxon>Nematoda</taxon>
        <taxon>Chromadorea</taxon>
        <taxon>Rhabditida</taxon>
        <taxon>Tylenchina</taxon>
        <taxon>Panagrolaimomorpha</taxon>
        <taxon>Strongyloidoidea</taxon>
        <taxon>Steinernematidae</taxon>
        <taxon>Steinernema</taxon>
    </lineage>
</organism>
<dbReference type="PANTHER" id="PTHR15688:SF1">
    <property type="entry name" value="KINETOCHORE-ASSOCIATED PROTEIN 1"/>
    <property type="match status" value="1"/>
</dbReference>
<dbReference type="GO" id="GO:0007094">
    <property type="term" value="P:mitotic spindle assembly checkpoint signaling"/>
    <property type="evidence" value="ECO:0007669"/>
    <property type="project" value="TreeGrafter"/>
</dbReference>
<dbReference type="GO" id="GO:0000070">
    <property type="term" value="P:mitotic sister chromatid segregation"/>
    <property type="evidence" value="ECO:0007669"/>
    <property type="project" value="TreeGrafter"/>
</dbReference>
<dbReference type="Proteomes" id="UP000095287">
    <property type="component" value="Unplaced"/>
</dbReference>
<accession>A0A1I7ZKL6</accession>
<name>A0A1I7ZKL6_9BILA</name>
<dbReference type="PANTHER" id="PTHR15688">
    <property type="entry name" value="KINETOCHORE-ASSOCIATED PROTEIN 1"/>
    <property type="match status" value="1"/>
</dbReference>
<dbReference type="InterPro" id="IPR019527">
    <property type="entry name" value="RZZ-complex_KNTC1/ROD_C"/>
</dbReference>
<evidence type="ECO:0000259" key="1">
    <source>
        <dbReference type="Pfam" id="PF10493"/>
    </source>
</evidence>
<feature type="domain" description="RZZ complex subunit KNTC1/ROD C-terminal" evidence="1">
    <location>
        <begin position="29"/>
        <end position="351"/>
    </location>
</feature>
<reference evidence="3" key="1">
    <citation type="submission" date="2016-11" db="UniProtKB">
        <authorList>
            <consortium name="WormBaseParasite"/>
        </authorList>
    </citation>
    <scope>IDENTIFICATION</scope>
</reference>
<proteinExistence type="predicted"/>
<dbReference type="GO" id="GO:0005828">
    <property type="term" value="C:kinetochore microtubule"/>
    <property type="evidence" value="ECO:0007669"/>
    <property type="project" value="TreeGrafter"/>
</dbReference>
<dbReference type="InterPro" id="IPR052802">
    <property type="entry name" value="KNTC1"/>
</dbReference>
<evidence type="ECO:0000313" key="3">
    <source>
        <dbReference type="WBParaSite" id="L893_g27365.t1"/>
    </source>
</evidence>
<keyword evidence="2" id="KW-1185">Reference proteome</keyword>
<dbReference type="GO" id="GO:1990423">
    <property type="term" value="C:RZZ complex"/>
    <property type="evidence" value="ECO:0007669"/>
    <property type="project" value="TreeGrafter"/>
</dbReference>